<reference evidence="6" key="2">
    <citation type="journal article" date="2020" name="Int. Dairy J.">
        <title>Lactic acid bacterial diversity in Brie cheese focusing on salt concentration and pH of isolation medium and characterisation of halophilic and alkaliphilic lactic acid bacterial isolates.</title>
        <authorList>
            <person name="Unno R."/>
            <person name="Matsutani M."/>
            <person name="Suzuki T."/>
            <person name="Kodama K."/>
            <person name="Matsushita H."/>
            <person name="Yamasato K."/>
            <person name="Koizumi Y."/>
            <person name="Ishikawa M."/>
        </authorList>
    </citation>
    <scope>NUCLEOTIDE SEQUENCE</scope>
    <source>
        <strain evidence="6">7C1</strain>
        <strain evidence="5">8C4</strain>
    </source>
</reference>
<dbReference type="EMBL" id="BKBO01000008">
    <property type="protein sequence ID" value="GEQ48877.1"/>
    <property type="molecule type" value="Genomic_DNA"/>
</dbReference>
<feature type="domain" description="MapZ extracellular" evidence="3">
    <location>
        <begin position="256"/>
        <end position="383"/>
    </location>
</feature>
<dbReference type="RefSeq" id="WP_124005147.1">
    <property type="nucleotide sequence ID" value="NZ_BJYN01000011.1"/>
</dbReference>
<dbReference type="EMBL" id="BKBQ01000009">
    <property type="protein sequence ID" value="GEQ53955.1"/>
    <property type="molecule type" value="Genomic_DNA"/>
</dbReference>
<keyword evidence="2" id="KW-0812">Transmembrane</keyword>
<dbReference type="Pfam" id="PF18041">
    <property type="entry name" value="MapZ_EC1"/>
    <property type="match status" value="1"/>
</dbReference>
<sequence>MNKNCPNCRFELNSDQIVCPNCGADLENAVTQNKNDDINWSEYKEIPLGSVAEHFSEMQDDNPKAQNNGSQEIKEPTSSFEEIKDTREDTKEYVKQELANEQELYDNSILATYIKGYKKGKGFETNETIEKLIAQEKENAELSNSEKQEVESDTKNDESSPIRKEPAVKIKMVGPEYEKQTERSEPKQTTEEEIDEDDSTTDKEAEDTHEQNSVVQTENNRKKNNSVKSKKRNYILTVAILLVITGGGFGYYSHKQQVEAAKQEELQTESKLIAIAQKLDDFYTNDEQQFIQSSKTSEDLSEINNQLQDYSEEKGYAALAKKSKDIEEKLAVTNELNSYFSYPILVDDALQKDVHIKDGNDVEMTPLTIDDTFSNTINQAIQQGKDEHQALDKADKQVKALIASYHNGQLKDSASRKDYETAEKTVSELYDSEEKEQLLAELTPIEEALTTREEKEKAEKEQQEKAKEKTAKQQTESSEESDSNGDLQAAETNQDNQPVMSSRKSDIEDKNNDAWDWAPGVRDKVINECIRRGYIVEGGYTLEPARIENGEGYYNLYATNNQSKLLKGIGKSAFPMYIVTINAKTGVFRGNGNN</sequence>
<feature type="compositionally biased region" description="Polar residues" evidence="1">
    <location>
        <begin position="484"/>
        <end position="502"/>
    </location>
</feature>
<reference evidence="6" key="1">
    <citation type="submission" date="2019-08" db="EMBL/GenBank/DDBJ databases">
        <authorList>
            <person name="Ishikawa M."/>
            <person name="Suzuki T."/>
            <person name="Matsutani M."/>
        </authorList>
    </citation>
    <scope>NUCLEOTIDE SEQUENCE</scope>
    <source>
        <strain evidence="6">7C1</strain>
        <strain evidence="5">8C4</strain>
    </source>
</reference>
<dbReference type="Proteomes" id="UP000886607">
    <property type="component" value="Unassembled WGS sequence"/>
</dbReference>
<keyword evidence="8" id="KW-1185">Reference proteome</keyword>
<dbReference type="GeneID" id="69984532"/>
<organism evidence="6 7">
    <name type="scientific">Tetragenococcus koreensis</name>
    <dbReference type="NCBI Taxonomy" id="290335"/>
    <lineage>
        <taxon>Bacteria</taxon>
        <taxon>Bacillati</taxon>
        <taxon>Bacillota</taxon>
        <taxon>Bacilli</taxon>
        <taxon>Lactobacillales</taxon>
        <taxon>Enterococcaceae</taxon>
        <taxon>Tetragenococcus</taxon>
    </lineage>
</organism>
<evidence type="ECO:0000313" key="6">
    <source>
        <dbReference type="EMBL" id="GEQ53955.1"/>
    </source>
</evidence>
<dbReference type="AlphaFoldDB" id="A0AAN4RLJ0"/>
<feature type="compositionally biased region" description="Basic and acidic residues" evidence="1">
    <location>
        <begin position="176"/>
        <end position="190"/>
    </location>
</feature>
<dbReference type="Pfam" id="PF18708">
    <property type="entry name" value="MapZ_C2"/>
    <property type="match status" value="1"/>
</dbReference>
<feature type="region of interest" description="Disordered" evidence="1">
    <location>
        <begin position="446"/>
        <end position="512"/>
    </location>
</feature>
<feature type="compositionally biased region" description="Basic and acidic residues" evidence="1">
    <location>
        <begin position="503"/>
        <end position="512"/>
    </location>
</feature>
<gene>
    <name evidence="5" type="ORF">TK11N_07290</name>
    <name evidence="6" type="ORF">TK2N_07990</name>
</gene>
<protein>
    <submittedName>
        <fullName evidence="6">Uncharacterized protein</fullName>
    </submittedName>
</protein>
<feature type="region of interest" description="Disordered" evidence="1">
    <location>
        <begin position="58"/>
        <end position="82"/>
    </location>
</feature>
<keyword evidence="2" id="KW-0472">Membrane</keyword>
<feature type="region of interest" description="Disordered" evidence="1">
    <location>
        <begin position="136"/>
        <end position="227"/>
    </location>
</feature>
<feature type="compositionally biased region" description="Basic and acidic residues" evidence="1">
    <location>
        <begin position="136"/>
        <end position="168"/>
    </location>
</feature>
<dbReference type="InterPro" id="IPR041295">
    <property type="entry name" value="MapZ_EC1"/>
</dbReference>
<evidence type="ECO:0000313" key="8">
    <source>
        <dbReference type="Proteomes" id="UP000886607"/>
    </source>
</evidence>
<evidence type="ECO:0000259" key="4">
    <source>
        <dbReference type="Pfam" id="PF18708"/>
    </source>
</evidence>
<evidence type="ECO:0000259" key="3">
    <source>
        <dbReference type="Pfam" id="PF18041"/>
    </source>
</evidence>
<keyword evidence="2" id="KW-1133">Transmembrane helix</keyword>
<comment type="caution">
    <text evidence="6">The sequence shown here is derived from an EMBL/GenBank/DDBJ whole genome shotgun (WGS) entry which is preliminary data.</text>
</comment>
<name>A0AAN4RLJ0_9ENTE</name>
<feature type="compositionally biased region" description="Basic and acidic residues" evidence="1">
    <location>
        <begin position="200"/>
        <end position="210"/>
    </location>
</feature>
<proteinExistence type="predicted"/>
<feature type="compositionally biased region" description="Polar residues" evidence="1">
    <location>
        <begin position="64"/>
        <end position="80"/>
    </location>
</feature>
<evidence type="ECO:0000313" key="7">
    <source>
        <dbReference type="Proteomes" id="UP000886597"/>
    </source>
</evidence>
<dbReference type="Proteomes" id="UP000886597">
    <property type="component" value="Unassembled WGS sequence"/>
</dbReference>
<feature type="compositionally biased region" description="Basic and acidic residues" evidence="1">
    <location>
        <begin position="449"/>
        <end position="471"/>
    </location>
</feature>
<accession>A0AAN4RLJ0</accession>
<evidence type="ECO:0000256" key="1">
    <source>
        <dbReference type="SAM" id="MobiDB-lite"/>
    </source>
</evidence>
<dbReference type="KEGG" id="tkr:C7K43_01095"/>
<feature type="transmembrane region" description="Helical" evidence="2">
    <location>
        <begin position="233"/>
        <end position="252"/>
    </location>
</feature>
<feature type="domain" description="MapZ extracellular C-terminal" evidence="4">
    <location>
        <begin position="499"/>
        <end position="591"/>
    </location>
</feature>
<evidence type="ECO:0000313" key="5">
    <source>
        <dbReference type="EMBL" id="GEQ48877.1"/>
    </source>
</evidence>
<evidence type="ECO:0000256" key="2">
    <source>
        <dbReference type="SAM" id="Phobius"/>
    </source>
</evidence>
<dbReference type="InterPro" id="IPR040532">
    <property type="entry name" value="MapZ_C2"/>
</dbReference>